<protein>
    <submittedName>
        <fullName evidence="1">Uncharacterized protein</fullName>
    </submittedName>
</protein>
<name>A0A0A9DXR5_ARUDO</name>
<dbReference type="EMBL" id="GBRH01204531">
    <property type="protein sequence ID" value="JAD93364.1"/>
    <property type="molecule type" value="Transcribed_RNA"/>
</dbReference>
<organism evidence="1">
    <name type="scientific">Arundo donax</name>
    <name type="common">Giant reed</name>
    <name type="synonym">Donax arundinaceus</name>
    <dbReference type="NCBI Taxonomy" id="35708"/>
    <lineage>
        <taxon>Eukaryota</taxon>
        <taxon>Viridiplantae</taxon>
        <taxon>Streptophyta</taxon>
        <taxon>Embryophyta</taxon>
        <taxon>Tracheophyta</taxon>
        <taxon>Spermatophyta</taxon>
        <taxon>Magnoliopsida</taxon>
        <taxon>Liliopsida</taxon>
        <taxon>Poales</taxon>
        <taxon>Poaceae</taxon>
        <taxon>PACMAD clade</taxon>
        <taxon>Arundinoideae</taxon>
        <taxon>Arundineae</taxon>
        <taxon>Arundo</taxon>
    </lineage>
</organism>
<proteinExistence type="predicted"/>
<sequence>MSELYSNLRPFCMQSFSSLHKKGNSIPSSIIYEKCSCSKCWSNTVLGHCLIISVSRVCSTTLCVTFILSYYHIFQLQGLHGPQNFNLLISYILCFQGYRSFHCK</sequence>
<reference evidence="1" key="2">
    <citation type="journal article" date="2015" name="Data Brief">
        <title>Shoot transcriptome of the giant reed, Arundo donax.</title>
        <authorList>
            <person name="Barrero R.A."/>
            <person name="Guerrero F.D."/>
            <person name="Moolhuijzen P."/>
            <person name="Goolsby J.A."/>
            <person name="Tidwell J."/>
            <person name="Bellgard S.E."/>
            <person name="Bellgard M.I."/>
        </authorList>
    </citation>
    <scope>NUCLEOTIDE SEQUENCE</scope>
    <source>
        <tissue evidence="1">Shoot tissue taken approximately 20 cm above the soil surface</tissue>
    </source>
</reference>
<evidence type="ECO:0000313" key="1">
    <source>
        <dbReference type="EMBL" id="JAD93364.1"/>
    </source>
</evidence>
<reference evidence="1" key="1">
    <citation type="submission" date="2014-09" db="EMBL/GenBank/DDBJ databases">
        <authorList>
            <person name="Magalhaes I.L.F."/>
            <person name="Oliveira U."/>
            <person name="Santos F.R."/>
            <person name="Vidigal T.H.D.A."/>
            <person name="Brescovit A.D."/>
            <person name="Santos A.J."/>
        </authorList>
    </citation>
    <scope>NUCLEOTIDE SEQUENCE</scope>
    <source>
        <tissue evidence="1">Shoot tissue taken approximately 20 cm above the soil surface</tissue>
    </source>
</reference>
<dbReference type="AlphaFoldDB" id="A0A0A9DXR5"/>
<accession>A0A0A9DXR5</accession>